<gene>
    <name evidence="1" type="ORF">NUW58_g4741</name>
</gene>
<accession>A0ACC1P5U8</accession>
<evidence type="ECO:0000313" key="2">
    <source>
        <dbReference type="Proteomes" id="UP001143856"/>
    </source>
</evidence>
<name>A0ACC1P5U8_9PEZI</name>
<reference evidence="1" key="1">
    <citation type="submission" date="2022-10" db="EMBL/GenBank/DDBJ databases">
        <title>Genome Sequence of Xylaria curta.</title>
        <authorList>
            <person name="Buettner E."/>
        </authorList>
    </citation>
    <scope>NUCLEOTIDE SEQUENCE</scope>
    <source>
        <strain evidence="1">Babe10</strain>
    </source>
</reference>
<protein>
    <submittedName>
        <fullName evidence="1">Uncharacterized protein</fullName>
    </submittedName>
</protein>
<sequence>MQFAKILFSLGVVGAGAKSIGSPRVQAGAASALDPLVGVIDLPISDHDSEERRALSHSQTNRRSEIHCHLKNWESASVDSIKEAYSWFYSLVAPMDVSAQHCHRIACFGTSGVWLCADDLAAQTVNSVPIADLKHRVEKGCLKFAWLLIGPVTLLPQSLIPPTGTRSMVGERFDTSSTNTPEVDCGQGAIQIFVTALELLSSDVDTRKEKPFPGLKE</sequence>
<organism evidence="1 2">
    <name type="scientific">Xylaria curta</name>
    <dbReference type="NCBI Taxonomy" id="42375"/>
    <lineage>
        <taxon>Eukaryota</taxon>
        <taxon>Fungi</taxon>
        <taxon>Dikarya</taxon>
        <taxon>Ascomycota</taxon>
        <taxon>Pezizomycotina</taxon>
        <taxon>Sordariomycetes</taxon>
        <taxon>Xylariomycetidae</taxon>
        <taxon>Xylariales</taxon>
        <taxon>Xylariaceae</taxon>
        <taxon>Xylaria</taxon>
    </lineage>
</organism>
<evidence type="ECO:0000313" key="1">
    <source>
        <dbReference type="EMBL" id="KAJ2987010.1"/>
    </source>
</evidence>
<dbReference type="Proteomes" id="UP001143856">
    <property type="component" value="Unassembled WGS sequence"/>
</dbReference>
<comment type="caution">
    <text evidence="1">The sequence shown here is derived from an EMBL/GenBank/DDBJ whole genome shotgun (WGS) entry which is preliminary data.</text>
</comment>
<dbReference type="EMBL" id="JAPDGR010000859">
    <property type="protein sequence ID" value="KAJ2987010.1"/>
    <property type="molecule type" value="Genomic_DNA"/>
</dbReference>
<proteinExistence type="predicted"/>
<keyword evidence="2" id="KW-1185">Reference proteome</keyword>